<protein>
    <submittedName>
        <fullName evidence="1">Uncharacterized protein</fullName>
    </submittedName>
</protein>
<dbReference type="Proteomes" id="UP001420932">
    <property type="component" value="Unassembled WGS sequence"/>
</dbReference>
<evidence type="ECO:0000313" key="1">
    <source>
        <dbReference type="EMBL" id="KAK9092944.1"/>
    </source>
</evidence>
<dbReference type="Pfam" id="PF02992">
    <property type="entry name" value="Transposase_21"/>
    <property type="match status" value="1"/>
</dbReference>
<proteinExistence type="predicted"/>
<gene>
    <name evidence="1" type="ORF">Syun_027855</name>
</gene>
<accession>A0AAP0EGP2</accession>
<dbReference type="InterPro" id="IPR004242">
    <property type="entry name" value="Transposase_21"/>
</dbReference>
<evidence type="ECO:0000313" key="2">
    <source>
        <dbReference type="Proteomes" id="UP001420932"/>
    </source>
</evidence>
<name>A0AAP0EGP2_9MAGN</name>
<organism evidence="1 2">
    <name type="scientific">Stephania yunnanensis</name>
    <dbReference type="NCBI Taxonomy" id="152371"/>
    <lineage>
        <taxon>Eukaryota</taxon>
        <taxon>Viridiplantae</taxon>
        <taxon>Streptophyta</taxon>
        <taxon>Embryophyta</taxon>
        <taxon>Tracheophyta</taxon>
        <taxon>Spermatophyta</taxon>
        <taxon>Magnoliopsida</taxon>
        <taxon>Ranunculales</taxon>
        <taxon>Menispermaceae</taxon>
        <taxon>Menispermoideae</taxon>
        <taxon>Cissampelideae</taxon>
        <taxon>Stephania</taxon>
    </lineage>
</organism>
<comment type="caution">
    <text evidence="1">The sequence shown here is derived from an EMBL/GenBank/DDBJ whole genome shotgun (WGS) entry which is preliminary data.</text>
</comment>
<dbReference type="EMBL" id="JBBNAF010000012">
    <property type="protein sequence ID" value="KAK9092944.1"/>
    <property type="molecule type" value="Genomic_DNA"/>
</dbReference>
<sequence>MYSMLSGWSTHGMTACPYCMENTDTFLLRLKGKTSWFNCHRSFLLRYSKKQKDRYG</sequence>
<keyword evidence="2" id="KW-1185">Reference proteome</keyword>
<dbReference type="AlphaFoldDB" id="A0AAP0EGP2"/>
<reference evidence="1 2" key="1">
    <citation type="submission" date="2024-01" db="EMBL/GenBank/DDBJ databases">
        <title>Genome assemblies of Stephania.</title>
        <authorList>
            <person name="Yang L."/>
        </authorList>
    </citation>
    <scope>NUCLEOTIDE SEQUENCE [LARGE SCALE GENOMIC DNA]</scope>
    <source>
        <strain evidence="1">YNDBR</strain>
        <tissue evidence="1">Leaf</tissue>
    </source>
</reference>